<dbReference type="InterPro" id="IPR020449">
    <property type="entry name" value="Tscrpt_reg_AraC-type_HTH"/>
</dbReference>
<dbReference type="Proteomes" id="UP001224325">
    <property type="component" value="Chromosome"/>
</dbReference>
<dbReference type="PROSITE" id="PS50885">
    <property type="entry name" value="HAMP"/>
    <property type="match status" value="1"/>
</dbReference>
<dbReference type="InterPro" id="IPR018060">
    <property type="entry name" value="HTH_AraC"/>
</dbReference>
<dbReference type="InterPro" id="IPR009057">
    <property type="entry name" value="Homeodomain-like_sf"/>
</dbReference>
<evidence type="ECO:0000259" key="4">
    <source>
        <dbReference type="PROSITE" id="PS01124"/>
    </source>
</evidence>
<feature type="domain" description="HAMP" evidence="5">
    <location>
        <begin position="7"/>
        <end position="56"/>
    </location>
</feature>
<dbReference type="SUPFAM" id="SSF46689">
    <property type="entry name" value="Homeodomain-like"/>
    <property type="match status" value="1"/>
</dbReference>
<dbReference type="SMART" id="SM00342">
    <property type="entry name" value="HTH_ARAC"/>
    <property type="match status" value="1"/>
</dbReference>
<reference evidence="6" key="1">
    <citation type="submission" date="2024-04" db="EMBL/GenBank/DDBJ databases">
        <title>Mariniflexile litorale, isolated from the shallow sediments of the Sea of Japan.</title>
        <authorList>
            <person name="Romanenko L."/>
            <person name="Isaeva M."/>
        </authorList>
    </citation>
    <scope>NUCLEOTIDE SEQUENCE [LARGE SCALE GENOMIC DNA]</scope>
    <source>
        <strain evidence="6">KMM 9835</strain>
    </source>
</reference>
<evidence type="ECO:0000256" key="1">
    <source>
        <dbReference type="ARBA" id="ARBA00023015"/>
    </source>
</evidence>
<dbReference type="Gene3D" id="3.30.450.20">
    <property type="entry name" value="PAS domain"/>
    <property type="match status" value="1"/>
</dbReference>
<evidence type="ECO:0000259" key="5">
    <source>
        <dbReference type="PROSITE" id="PS50885"/>
    </source>
</evidence>
<evidence type="ECO:0000256" key="2">
    <source>
        <dbReference type="ARBA" id="ARBA00023125"/>
    </source>
</evidence>
<organism evidence="6 7">
    <name type="scientific">Mariniflexile litorale</name>
    <dbReference type="NCBI Taxonomy" id="3045158"/>
    <lineage>
        <taxon>Bacteria</taxon>
        <taxon>Pseudomonadati</taxon>
        <taxon>Bacteroidota</taxon>
        <taxon>Flavobacteriia</taxon>
        <taxon>Flavobacteriales</taxon>
        <taxon>Flavobacteriaceae</taxon>
        <taxon>Mariniflexile</taxon>
    </lineage>
</organism>
<dbReference type="PROSITE" id="PS01124">
    <property type="entry name" value="HTH_ARAC_FAMILY_2"/>
    <property type="match status" value="1"/>
</dbReference>
<evidence type="ECO:0000313" key="7">
    <source>
        <dbReference type="Proteomes" id="UP001224325"/>
    </source>
</evidence>
<accession>A0AAU7ECR6</accession>
<keyword evidence="1" id="KW-0805">Transcription regulation</keyword>
<dbReference type="PANTHER" id="PTHR43280:SF2">
    <property type="entry name" value="HTH-TYPE TRANSCRIPTIONAL REGULATOR EXSA"/>
    <property type="match status" value="1"/>
</dbReference>
<dbReference type="PROSITE" id="PS00041">
    <property type="entry name" value="HTH_ARAC_FAMILY_1"/>
    <property type="match status" value="1"/>
</dbReference>
<proteinExistence type="predicted"/>
<dbReference type="Pfam" id="PF12833">
    <property type="entry name" value="HTH_18"/>
    <property type="match status" value="1"/>
</dbReference>
<feature type="domain" description="HTH araC/xylS-type" evidence="4">
    <location>
        <begin position="222"/>
        <end position="321"/>
    </location>
</feature>
<dbReference type="GO" id="GO:0043565">
    <property type="term" value="F:sequence-specific DNA binding"/>
    <property type="evidence" value="ECO:0007669"/>
    <property type="project" value="InterPro"/>
</dbReference>
<dbReference type="InterPro" id="IPR003660">
    <property type="entry name" value="HAMP_dom"/>
</dbReference>
<dbReference type="RefSeq" id="WP_308993908.1">
    <property type="nucleotide sequence ID" value="NZ_CP155618.1"/>
</dbReference>
<dbReference type="GO" id="GO:0016020">
    <property type="term" value="C:membrane"/>
    <property type="evidence" value="ECO:0007669"/>
    <property type="project" value="InterPro"/>
</dbReference>
<dbReference type="SUPFAM" id="SSF55785">
    <property type="entry name" value="PYP-like sensor domain (PAS domain)"/>
    <property type="match status" value="1"/>
</dbReference>
<gene>
    <name evidence="6" type="ORF">QLS71_014055</name>
</gene>
<dbReference type="EMBL" id="CP155618">
    <property type="protein sequence ID" value="XBL13438.1"/>
    <property type="molecule type" value="Genomic_DNA"/>
</dbReference>
<dbReference type="Gene3D" id="1.10.10.60">
    <property type="entry name" value="Homeodomain-like"/>
    <property type="match status" value="2"/>
</dbReference>
<dbReference type="AlphaFoldDB" id="A0AAU7ECR6"/>
<dbReference type="GO" id="GO:0003700">
    <property type="term" value="F:DNA-binding transcription factor activity"/>
    <property type="evidence" value="ECO:0007669"/>
    <property type="project" value="InterPro"/>
</dbReference>
<sequence length="327" mass="38268">MSTKKKQRIQRINQMLLEMASGNFFYRLERTAKNDNFEAISISLNMLAEEIQETMLHQGYVNSNTTLLEIIQMSFIIDGDGRIEMVNQQACNILSVRHTDLLGTLFTAFLVEKSQTIWQNTWHALEQNEFQDTSLELTFKSKGSLVVPKTCYITTFKGINTNSKKTLITIIHHTTRQDHLENELKRRVMQYSHNQKQPSNTIKTNPQKTKLRLSFEDIRKIREGHNSIINNLEKDFPSLKDFALQLGTNEFKLKYGFKQLYGTTVHHFLMAERLRKSKMMIQFTDQSLKSIAYMTGFKSTAHFSRTFKKRYEYTPRDLRKNSLIGDK</sequence>
<keyword evidence="7" id="KW-1185">Reference proteome</keyword>
<dbReference type="PRINTS" id="PR00032">
    <property type="entry name" value="HTHARAC"/>
</dbReference>
<keyword evidence="3" id="KW-0804">Transcription</keyword>
<protein>
    <submittedName>
        <fullName evidence="6">Helix-turn-helix domain-containing protein</fullName>
    </submittedName>
</protein>
<evidence type="ECO:0000256" key="3">
    <source>
        <dbReference type="ARBA" id="ARBA00023163"/>
    </source>
</evidence>
<dbReference type="InterPro" id="IPR000014">
    <property type="entry name" value="PAS"/>
</dbReference>
<dbReference type="PANTHER" id="PTHR43280">
    <property type="entry name" value="ARAC-FAMILY TRANSCRIPTIONAL REGULATOR"/>
    <property type="match status" value="1"/>
</dbReference>
<dbReference type="GO" id="GO:0007165">
    <property type="term" value="P:signal transduction"/>
    <property type="evidence" value="ECO:0007669"/>
    <property type="project" value="InterPro"/>
</dbReference>
<evidence type="ECO:0000313" key="6">
    <source>
        <dbReference type="EMBL" id="XBL13438.1"/>
    </source>
</evidence>
<keyword evidence="2" id="KW-0238">DNA-binding</keyword>
<dbReference type="InterPro" id="IPR018062">
    <property type="entry name" value="HTH_AraC-typ_CS"/>
</dbReference>
<dbReference type="CDD" id="cd00130">
    <property type="entry name" value="PAS"/>
    <property type="match status" value="1"/>
</dbReference>
<dbReference type="KEGG" id="mlil:QLS71_014055"/>
<name>A0AAU7ECR6_9FLAO</name>
<dbReference type="InterPro" id="IPR035965">
    <property type="entry name" value="PAS-like_dom_sf"/>
</dbReference>